<dbReference type="Proteomes" id="UP001305815">
    <property type="component" value="Chromosome"/>
</dbReference>
<name>A0ABN6YVT9_9FIRM</name>
<evidence type="ECO:0000313" key="1">
    <source>
        <dbReference type="EMBL" id="BDZ77332.1"/>
    </source>
</evidence>
<proteinExistence type="predicted"/>
<keyword evidence="2" id="KW-1185">Reference proteome</keyword>
<sequence length="82" mass="9557">MGVLDKFLDIMKLSDEDDDYDNDDFFDDEYDDDYDDRPARFSAALHLSLNSSTPYMYLICCILSPICLSTFDSNIIHFLHKT</sequence>
<protein>
    <submittedName>
        <fullName evidence="1">Uncharacterized protein</fullName>
    </submittedName>
</protein>
<reference evidence="2" key="1">
    <citation type="journal article" date="2023" name="Int. J. Syst. Evol. Microbiol.">
        <title>Claveliimonas bilis gen. nov., sp. nov., deoxycholic acid-producing bacteria isolated from human faeces, and reclassification of Sellimonas monacensis Zenner et al. 2021 as Claveliimonas monacensis comb. nov.</title>
        <authorList>
            <person name="Hisatomi A."/>
            <person name="Kastawa N.W.E.P.G."/>
            <person name="Song I."/>
            <person name="Ohkuma M."/>
            <person name="Fukiya S."/>
            <person name="Sakamoto M."/>
        </authorList>
    </citation>
    <scope>NUCLEOTIDE SEQUENCE [LARGE SCALE GENOMIC DNA]</scope>
    <source>
        <strain evidence="2">12BBH14</strain>
    </source>
</reference>
<organism evidence="1 2">
    <name type="scientific">Claveliimonas bilis</name>
    <dbReference type="NCBI Taxonomy" id="3028070"/>
    <lineage>
        <taxon>Bacteria</taxon>
        <taxon>Bacillati</taxon>
        <taxon>Bacillota</taxon>
        <taxon>Clostridia</taxon>
        <taxon>Lachnospirales</taxon>
        <taxon>Lachnospiraceae</taxon>
        <taxon>Claveliimonas</taxon>
    </lineage>
</organism>
<accession>A0ABN6YVT9</accession>
<evidence type="ECO:0000313" key="2">
    <source>
        <dbReference type="Proteomes" id="UP001305815"/>
    </source>
</evidence>
<gene>
    <name evidence="1" type="ORF">Lac1_15150</name>
</gene>
<dbReference type="EMBL" id="AP027742">
    <property type="protein sequence ID" value="BDZ77332.1"/>
    <property type="molecule type" value="Genomic_DNA"/>
</dbReference>